<dbReference type="GO" id="GO:0005634">
    <property type="term" value="C:nucleus"/>
    <property type="evidence" value="ECO:0007669"/>
    <property type="project" value="UniProtKB-ARBA"/>
</dbReference>
<proteinExistence type="predicted"/>
<reference evidence="2 3" key="1">
    <citation type="submission" date="2016-08" db="EMBL/GenBank/DDBJ databases">
        <title>Draft genome sequence of allopolyploid Zygosaccharomyces rouxii.</title>
        <authorList>
            <person name="Watanabe J."/>
            <person name="Uehara K."/>
            <person name="Mogi Y."/>
            <person name="Tsukioka Y."/>
        </authorList>
    </citation>
    <scope>NUCLEOTIDE SEQUENCE [LARGE SCALE GENOMIC DNA]</scope>
    <source>
        <strain evidence="2 3">NBRC 110957</strain>
    </source>
</reference>
<dbReference type="InterPro" id="IPR057941">
    <property type="entry name" value="TPR_TNPO3_IPO13_2nd"/>
</dbReference>
<dbReference type="FunFam" id="1.25.10.10:FF:000266">
    <property type="entry name" value="mRNA transport regulator MTR10"/>
    <property type="match status" value="1"/>
</dbReference>
<evidence type="ECO:0000313" key="3">
    <source>
        <dbReference type="Proteomes" id="UP000187013"/>
    </source>
</evidence>
<dbReference type="InterPro" id="IPR058537">
    <property type="entry name" value="TPR_TNPO3_IPO13_4th"/>
</dbReference>
<dbReference type="PANTHER" id="PTHR12363:SF53">
    <property type="entry name" value="MRNA TRANSPORT REGULATOR MTR10"/>
    <property type="match status" value="1"/>
</dbReference>
<sequence>MNFGVDDIQAALLCTSSNTGPDKKIEAIRYLEEFQKSPQAWNLCHQVLSQLNFPNLELQFFAAQTLRNKVTYDLLQLEGSLAQLKTSILNLLVLHSQRLVITQLSIALARLSIQYLEWKNPIFEIIQFLNPHPVKLLDFLKILPEETLTMGSTPLTDDEFNSRTHELIDMIAEDVLKFLITCVDELKNPQNTGTGVTLEQIIRCLTSWSFEFPIDQLLSVQPLISLIFEALAQGATDPDVFDAAVECLCVILRESRDTFNEQLVLALYEQLMTIQLNLLPDLLNPQVGTVDDEDELDNMEGITRLFVEAGEAWCVFISKSPQFYKPMVNVLLMLTCKNSDLDVVSYTFPFWFNLKQNLVLPRYHKSREEYIPLFVDLINGVISHLHYPQDSFESKEMEDKFKEFRYHMGDVLKDCAAVVGTSYALAQPLNRMKEAISDNKNWQLLEAPLFSLRTMAQEISHTENKQLPQILQIICNLPEHPQIRYAATLVLGRYTEWTAKHPENLNMQLQYIFDGFNNGESDSRIMTASSHALMYFCSDCSELLSNHLNQLFNFYFNVEDLVDIESQFELCQGLSAVLDKQPPETVSLQFQKLLQDNFAKLMEIIPKYKMDPATYSNAIADKIDLVYAMFEELKPRYEYHRQGQEPLVPQIESIWNFLQNLLLSIGALSDGVIIERATKLFRRIFEKFHLFCEPILSSVAEFLVQGYMTTGLGSYLWCSGSIIVVFGDDESLPVPPHLREAVWQFALSQTNTFITNFTKMDKNLLDDEHESIMDFFSMISDLLMFYPREFILSESLLVNVVEVALASVIKLKNYDAYILILRCLDDIVSWGFKTPPISTIAIDAVPDEWRQRILDRVIISHGTGLLTALFAGLLTNFHANAHTDAVSCIVKCFRLAVEANSDDSTVCVQWIYEVTAQLGLVTPKEKDNLTQAVVNGLRQRDYRKVREGIKAFVDWYMRKNLHPRFS</sequence>
<dbReference type="InterPro" id="IPR013598">
    <property type="entry name" value="Exportin-1/Importin-b-like"/>
</dbReference>
<dbReference type="Gene3D" id="1.25.10.10">
    <property type="entry name" value="Leucine-rich Repeat Variant"/>
    <property type="match status" value="1"/>
</dbReference>
<protein>
    <recommendedName>
        <fullName evidence="1">Importin N-terminal domain-containing protein</fullName>
    </recommendedName>
</protein>
<dbReference type="GO" id="GO:0005737">
    <property type="term" value="C:cytoplasm"/>
    <property type="evidence" value="ECO:0007669"/>
    <property type="project" value="TreeGrafter"/>
</dbReference>
<dbReference type="Pfam" id="PF24140">
    <property type="entry name" value="TPR_TNPO3_IPO13_3rd"/>
    <property type="match status" value="1"/>
</dbReference>
<dbReference type="InterPro" id="IPR057942">
    <property type="entry name" value="TPR_TNPO3_IPO13_3rd"/>
</dbReference>
<dbReference type="InterPro" id="IPR011989">
    <property type="entry name" value="ARM-like"/>
</dbReference>
<evidence type="ECO:0000259" key="1">
    <source>
        <dbReference type="SMART" id="SM00913"/>
    </source>
</evidence>
<accession>A0A1Q3AEB7</accession>
<dbReference type="Pfam" id="PF24138">
    <property type="entry name" value="TPR_TNPO3_IPO13_2nd"/>
    <property type="match status" value="1"/>
</dbReference>
<dbReference type="EMBL" id="BDGX01000037">
    <property type="protein sequence ID" value="GAV54011.1"/>
    <property type="molecule type" value="Genomic_DNA"/>
</dbReference>
<evidence type="ECO:0000313" key="2">
    <source>
        <dbReference type="EMBL" id="GAV54011.1"/>
    </source>
</evidence>
<dbReference type="OrthoDB" id="435593at2759"/>
<dbReference type="AlphaFoldDB" id="A0A1Q3AEB7"/>
<name>A0A1Q3AEB7_ZYGRO</name>
<dbReference type="SUPFAM" id="SSF48371">
    <property type="entry name" value="ARM repeat"/>
    <property type="match status" value="1"/>
</dbReference>
<dbReference type="Proteomes" id="UP000187013">
    <property type="component" value="Unassembled WGS sequence"/>
</dbReference>
<feature type="domain" description="Importin N-terminal" evidence="1">
    <location>
        <begin position="27"/>
        <end position="94"/>
    </location>
</feature>
<dbReference type="PANTHER" id="PTHR12363">
    <property type="entry name" value="TRANSPORTIN 3 AND IMPORTIN 13"/>
    <property type="match status" value="1"/>
</dbReference>
<dbReference type="GO" id="GO:0006606">
    <property type="term" value="P:protein import into nucleus"/>
    <property type="evidence" value="ECO:0007669"/>
    <property type="project" value="TreeGrafter"/>
</dbReference>
<dbReference type="InterPro" id="IPR001494">
    <property type="entry name" value="Importin-beta_N"/>
</dbReference>
<dbReference type="InterPro" id="IPR051345">
    <property type="entry name" value="Importin_beta-like_NTR"/>
</dbReference>
<dbReference type="Pfam" id="PF24139">
    <property type="entry name" value="TPR_TNPO3_IPO13_4th"/>
    <property type="match status" value="1"/>
</dbReference>
<dbReference type="Pfam" id="PF08389">
    <property type="entry name" value="Xpo1"/>
    <property type="match status" value="1"/>
</dbReference>
<dbReference type="GO" id="GO:0031267">
    <property type="term" value="F:small GTPase binding"/>
    <property type="evidence" value="ECO:0007669"/>
    <property type="project" value="InterPro"/>
</dbReference>
<comment type="caution">
    <text evidence="2">The sequence shown here is derived from an EMBL/GenBank/DDBJ whole genome shotgun (WGS) entry which is preliminary data.</text>
</comment>
<dbReference type="SMART" id="SM00913">
    <property type="entry name" value="IBN_N"/>
    <property type="match status" value="1"/>
</dbReference>
<dbReference type="Pfam" id="PF03810">
    <property type="entry name" value="IBN_N"/>
    <property type="match status" value="1"/>
</dbReference>
<dbReference type="InterPro" id="IPR016024">
    <property type="entry name" value="ARM-type_fold"/>
</dbReference>
<gene>
    <name evidence="2" type="ORF">ZYGR_0AK05130</name>
</gene>
<organism evidence="2 3">
    <name type="scientific">Zygosaccharomyces rouxii</name>
    <dbReference type="NCBI Taxonomy" id="4956"/>
    <lineage>
        <taxon>Eukaryota</taxon>
        <taxon>Fungi</taxon>
        <taxon>Dikarya</taxon>
        <taxon>Ascomycota</taxon>
        <taxon>Saccharomycotina</taxon>
        <taxon>Saccharomycetes</taxon>
        <taxon>Saccharomycetales</taxon>
        <taxon>Saccharomycetaceae</taxon>
        <taxon>Zygosaccharomyces</taxon>
    </lineage>
</organism>